<organism evidence="5">
    <name type="scientific">marine metagenome</name>
    <dbReference type="NCBI Taxonomy" id="408172"/>
    <lineage>
        <taxon>unclassified sequences</taxon>
        <taxon>metagenomes</taxon>
        <taxon>ecological metagenomes</taxon>
    </lineage>
</organism>
<dbReference type="PIRSF" id="PIRSF000105">
    <property type="entry name" value="HCDH"/>
    <property type="match status" value="1"/>
</dbReference>
<evidence type="ECO:0000313" key="5">
    <source>
        <dbReference type="EMBL" id="SVA06502.1"/>
    </source>
</evidence>
<dbReference type="GO" id="GO:0006631">
    <property type="term" value="P:fatty acid metabolic process"/>
    <property type="evidence" value="ECO:0007669"/>
    <property type="project" value="InterPro"/>
</dbReference>
<comment type="similarity">
    <text evidence="1">Belongs to the 3-hydroxyacyl-CoA dehydrogenase family.</text>
</comment>
<dbReference type="InterPro" id="IPR013328">
    <property type="entry name" value="6PGD_dom2"/>
</dbReference>
<protein>
    <recommendedName>
        <fullName evidence="6">3-hydroxyacyl-CoA dehydrogenase NAD binding domain-containing protein</fullName>
    </recommendedName>
</protein>
<dbReference type="PANTHER" id="PTHR48075">
    <property type="entry name" value="3-HYDROXYACYL-COA DEHYDROGENASE FAMILY PROTEIN"/>
    <property type="match status" value="1"/>
</dbReference>
<accession>A0A381SR80</accession>
<dbReference type="Pfam" id="PF00725">
    <property type="entry name" value="3HCDH"/>
    <property type="match status" value="1"/>
</dbReference>
<dbReference type="Gene3D" id="1.10.1040.10">
    <property type="entry name" value="N-(1-d-carboxylethyl)-l-norvaline Dehydrogenase, domain 2"/>
    <property type="match status" value="1"/>
</dbReference>
<evidence type="ECO:0000259" key="3">
    <source>
        <dbReference type="Pfam" id="PF00725"/>
    </source>
</evidence>
<dbReference type="InterPro" id="IPR022694">
    <property type="entry name" value="3-OHacyl-CoA_DH"/>
</dbReference>
<name>A0A381SR80_9ZZZZ</name>
<gene>
    <name evidence="5" type="ORF">METZ01_LOCUS59356</name>
</gene>
<dbReference type="EMBL" id="UINC01003459">
    <property type="protein sequence ID" value="SVA06502.1"/>
    <property type="molecule type" value="Genomic_DNA"/>
</dbReference>
<evidence type="ECO:0000259" key="4">
    <source>
        <dbReference type="Pfam" id="PF02737"/>
    </source>
</evidence>
<dbReference type="PANTHER" id="PTHR48075:SF5">
    <property type="entry name" value="3-HYDROXYBUTYRYL-COA DEHYDROGENASE"/>
    <property type="match status" value="1"/>
</dbReference>
<dbReference type="SUPFAM" id="SSF48179">
    <property type="entry name" value="6-phosphogluconate dehydrogenase C-terminal domain-like"/>
    <property type="match status" value="1"/>
</dbReference>
<dbReference type="InterPro" id="IPR006108">
    <property type="entry name" value="3HC_DH_C"/>
</dbReference>
<dbReference type="Gene3D" id="3.40.50.720">
    <property type="entry name" value="NAD(P)-binding Rossmann-like Domain"/>
    <property type="match status" value="1"/>
</dbReference>
<dbReference type="PROSITE" id="PS00067">
    <property type="entry name" value="3HCDH"/>
    <property type="match status" value="1"/>
</dbReference>
<reference evidence="5" key="1">
    <citation type="submission" date="2018-05" db="EMBL/GenBank/DDBJ databases">
        <authorList>
            <person name="Lanie J.A."/>
            <person name="Ng W.-L."/>
            <person name="Kazmierczak K.M."/>
            <person name="Andrzejewski T.M."/>
            <person name="Davidsen T.M."/>
            <person name="Wayne K.J."/>
            <person name="Tettelin H."/>
            <person name="Glass J.I."/>
            <person name="Rusch D."/>
            <person name="Podicherti R."/>
            <person name="Tsui H.-C.T."/>
            <person name="Winkler M.E."/>
        </authorList>
    </citation>
    <scope>NUCLEOTIDE SEQUENCE</scope>
</reference>
<keyword evidence="2" id="KW-0560">Oxidoreductase</keyword>
<dbReference type="Pfam" id="PF02737">
    <property type="entry name" value="3HCDH_N"/>
    <property type="match status" value="1"/>
</dbReference>
<dbReference type="InterPro" id="IPR008927">
    <property type="entry name" value="6-PGluconate_DH-like_C_sf"/>
</dbReference>
<feature type="domain" description="3-hydroxyacyl-CoA dehydrogenase C-terminal" evidence="3">
    <location>
        <begin position="189"/>
        <end position="289"/>
    </location>
</feature>
<dbReference type="SUPFAM" id="SSF51735">
    <property type="entry name" value="NAD(P)-binding Rossmann-fold domains"/>
    <property type="match status" value="1"/>
</dbReference>
<dbReference type="InterPro" id="IPR006180">
    <property type="entry name" value="3-OHacyl-CoA_DH_CS"/>
</dbReference>
<dbReference type="GO" id="GO:0070403">
    <property type="term" value="F:NAD+ binding"/>
    <property type="evidence" value="ECO:0007669"/>
    <property type="project" value="InterPro"/>
</dbReference>
<sequence length="324" mass="36380">MNSTDTTIGVAGLGLLGRGIAACCLAHGFRVVGYTQPDQPHEKAVTYIDHAISELIDRAGFDPGLTQTWQSKFESVESLDSFSACDFVIESVIEDLTSKRKVFDQIEEFIGPEIPVGSNTSAIPITQLQQDRKNPDRFVGMHWAEPAHATRFLELIRGERTSEETFEKAVALAKRLGKEPSLVQKDMPGFIVNRIGYAMYREAAHMVDQGVADVETIDRSCRNAFGLWAAMCGPFRWIDITGGPELYAKSIERVLPTLCSENERLPELLERLKREGAGGQPTGSGFYEYNPDSLDWQERYHEFAWRAKALLDEFYPLDNQQETH</sequence>
<evidence type="ECO:0000256" key="1">
    <source>
        <dbReference type="ARBA" id="ARBA00009463"/>
    </source>
</evidence>
<evidence type="ECO:0000256" key="2">
    <source>
        <dbReference type="ARBA" id="ARBA00023002"/>
    </source>
</evidence>
<dbReference type="InterPro" id="IPR036291">
    <property type="entry name" value="NAD(P)-bd_dom_sf"/>
</dbReference>
<dbReference type="InterPro" id="IPR006176">
    <property type="entry name" value="3-OHacyl-CoA_DH_NAD-bd"/>
</dbReference>
<proteinExistence type="inferred from homology"/>
<evidence type="ECO:0008006" key="6">
    <source>
        <dbReference type="Google" id="ProtNLM"/>
    </source>
</evidence>
<dbReference type="GO" id="GO:0016616">
    <property type="term" value="F:oxidoreductase activity, acting on the CH-OH group of donors, NAD or NADP as acceptor"/>
    <property type="evidence" value="ECO:0007669"/>
    <property type="project" value="InterPro"/>
</dbReference>
<feature type="domain" description="3-hydroxyacyl-CoA dehydrogenase NAD binding" evidence="4">
    <location>
        <begin position="7"/>
        <end position="186"/>
    </location>
</feature>
<dbReference type="AlphaFoldDB" id="A0A381SR80"/>